<accession>A0ABQ3K6E5</accession>
<evidence type="ECO:0000313" key="1">
    <source>
        <dbReference type="EMBL" id="GHF99926.1"/>
    </source>
</evidence>
<gene>
    <name evidence="1" type="ORF">GCM10017783_09970</name>
</gene>
<keyword evidence="2" id="KW-1185">Reference proteome</keyword>
<dbReference type="Proteomes" id="UP000632154">
    <property type="component" value="Unassembled WGS sequence"/>
</dbReference>
<reference evidence="2" key="1">
    <citation type="journal article" date="2019" name="Int. J. Syst. Evol. Microbiol.">
        <title>The Global Catalogue of Microorganisms (GCM) 10K type strain sequencing project: providing services to taxonomists for standard genome sequencing and annotation.</title>
        <authorList>
            <consortium name="The Broad Institute Genomics Platform"/>
            <consortium name="The Broad Institute Genome Sequencing Center for Infectious Disease"/>
            <person name="Wu L."/>
            <person name="Ma J."/>
        </authorList>
    </citation>
    <scope>NUCLEOTIDE SEQUENCE [LARGE SCALE GENOMIC DNA]</scope>
    <source>
        <strain evidence="2">CGMCC 1.18439</strain>
    </source>
</reference>
<protein>
    <submittedName>
        <fullName evidence="1">Uncharacterized protein</fullName>
    </submittedName>
</protein>
<dbReference type="RefSeq" id="WP_229838904.1">
    <property type="nucleotide sequence ID" value="NZ_BNAL01000009.1"/>
</dbReference>
<proteinExistence type="predicted"/>
<sequence length="191" mass="20433">MNYVLTALLLVIVVIAALRVRRILRDRAAEAGQTAAAPLDQAPLEPAQVEVGMQGAPAPAQHLQATSQEVYRPAPSVIPTITWEELDDETAERPQVDAELLRTARASVSAEIPDEVLEEMLFKATPQQTAQMLSGVSPDLMADLTAGHGQGVHFEGQARAEDLAALSSLGSAVDDLDIWDFGEESGDKLRA</sequence>
<name>A0ABQ3K6E5_9DEIO</name>
<organism evidence="1 2">
    <name type="scientific">Deinococcus piscis</name>
    <dbReference type="NCBI Taxonomy" id="394230"/>
    <lineage>
        <taxon>Bacteria</taxon>
        <taxon>Thermotogati</taxon>
        <taxon>Deinococcota</taxon>
        <taxon>Deinococci</taxon>
        <taxon>Deinococcales</taxon>
        <taxon>Deinococcaceae</taxon>
        <taxon>Deinococcus</taxon>
    </lineage>
</organism>
<evidence type="ECO:0000313" key="2">
    <source>
        <dbReference type="Proteomes" id="UP000632154"/>
    </source>
</evidence>
<comment type="caution">
    <text evidence="1">The sequence shown here is derived from an EMBL/GenBank/DDBJ whole genome shotgun (WGS) entry which is preliminary data.</text>
</comment>
<dbReference type="EMBL" id="BNAL01000009">
    <property type="protein sequence ID" value="GHF99926.1"/>
    <property type="molecule type" value="Genomic_DNA"/>
</dbReference>